<dbReference type="Proteomes" id="UP000554054">
    <property type="component" value="Unassembled WGS sequence"/>
</dbReference>
<feature type="signal peptide" evidence="1">
    <location>
        <begin position="1"/>
        <end position="19"/>
    </location>
</feature>
<reference evidence="2 3" key="1">
    <citation type="submission" date="2020-07" db="EMBL/GenBank/DDBJ databases">
        <title>Sequencing the genomes of 1000 actinobacteria strains.</title>
        <authorList>
            <person name="Klenk H.-P."/>
        </authorList>
    </citation>
    <scope>NUCLEOTIDE SEQUENCE [LARGE SCALE GENOMIC DNA]</scope>
    <source>
        <strain evidence="2 3">DSM 26154</strain>
    </source>
</reference>
<comment type="caution">
    <text evidence="2">The sequence shown here is derived from an EMBL/GenBank/DDBJ whole genome shotgun (WGS) entry which is preliminary data.</text>
</comment>
<dbReference type="AlphaFoldDB" id="A0A852VP15"/>
<gene>
    <name evidence="2" type="ORF">BJY20_001268</name>
</gene>
<dbReference type="RefSeq" id="WP_185990746.1">
    <property type="nucleotide sequence ID" value="NZ_JACCAE010000001.1"/>
</dbReference>
<dbReference type="Gene3D" id="3.40.830.10">
    <property type="entry name" value="LigB-like"/>
    <property type="match status" value="1"/>
</dbReference>
<name>A0A852VP15_9MICO</name>
<evidence type="ECO:0000313" key="3">
    <source>
        <dbReference type="Proteomes" id="UP000554054"/>
    </source>
</evidence>
<protein>
    <submittedName>
        <fullName evidence="2">Uncharacterized protein</fullName>
    </submittedName>
</protein>
<proteinExistence type="predicted"/>
<sequence length="224" mass="23114">MRALVVPAAPALLPGLGGAADPLADLRERARALVAETMTKGVTRVVVIGAGESTRTWPTDAPSGTARFTTGRVPEGALPTDVEIGRLLATTGEFAPSAGGELVLQSVAADAHPASCLDLGRSLAADGSDLFVVAADGPATLTEKAPGHLQPEAAPFAEGLARALDEADTTTLATLDPATCDRLWMRGRPALQVLAGAFEHHEVHGELLAEESPFGVQYLLARWA</sequence>
<keyword evidence="1" id="KW-0732">Signal</keyword>
<evidence type="ECO:0000313" key="2">
    <source>
        <dbReference type="EMBL" id="NYF97876.1"/>
    </source>
</evidence>
<evidence type="ECO:0000256" key="1">
    <source>
        <dbReference type="SAM" id="SignalP"/>
    </source>
</evidence>
<organism evidence="2 3">
    <name type="scientific">Janibacter cremeus</name>
    <dbReference type="NCBI Taxonomy" id="1285192"/>
    <lineage>
        <taxon>Bacteria</taxon>
        <taxon>Bacillati</taxon>
        <taxon>Actinomycetota</taxon>
        <taxon>Actinomycetes</taxon>
        <taxon>Micrococcales</taxon>
        <taxon>Intrasporangiaceae</taxon>
        <taxon>Janibacter</taxon>
    </lineage>
</organism>
<feature type="chain" id="PRO_5039321095" evidence="1">
    <location>
        <begin position="20"/>
        <end position="224"/>
    </location>
</feature>
<keyword evidence="3" id="KW-1185">Reference proteome</keyword>
<dbReference type="EMBL" id="JACCAE010000001">
    <property type="protein sequence ID" value="NYF97876.1"/>
    <property type="molecule type" value="Genomic_DNA"/>
</dbReference>
<accession>A0A852VP15</accession>